<protein>
    <recommendedName>
        <fullName evidence="1">Divergent 4Fe-4S mono-cluster domain-containing protein</fullName>
    </recommendedName>
</protein>
<evidence type="ECO:0000313" key="3">
    <source>
        <dbReference type="Proteomes" id="UP000028709"/>
    </source>
</evidence>
<organism evidence="2 3">
    <name type="scientific">Chryseobacterium piperi</name>
    <dbReference type="NCBI Taxonomy" id="558152"/>
    <lineage>
        <taxon>Bacteria</taxon>
        <taxon>Pseudomonadati</taxon>
        <taxon>Bacteroidota</taxon>
        <taxon>Flavobacteriia</taxon>
        <taxon>Flavobacteriales</taxon>
        <taxon>Weeksellaceae</taxon>
        <taxon>Chryseobacterium group</taxon>
        <taxon>Chryseobacterium</taxon>
    </lineage>
</organism>
<accession>A0A086AZE2</accession>
<dbReference type="AlphaFoldDB" id="A0A086AZE2"/>
<reference evidence="2 3" key="1">
    <citation type="submission" date="2014-07" db="EMBL/GenBank/DDBJ databases">
        <title>Genome of Chryseobacterium piperi CTM.</title>
        <authorList>
            <person name="Pipes S.E."/>
            <person name="Stropko S.J."/>
            <person name="Newman J.D."/>
        </authorList>
    </citation>
    <scope>NUCLEOTIDE SEQUENCE [LARGE SCALE GENOMIC DNA]</scope>
    <source>
        <strain evidence="2 3">CTM</strain>
    </source>
</reference>
<sequence length="72" mass="8310">METHEYNNGNITVIWMPKKCIHSGICVKMLPQVYNPKDRPWIKAENATAQELKNQIENCPSGALTYKFNTEQ</sequence>
<comment type="caution">
    <text evidence="2">The sequence shown here is derived from an EMBL/GenBank/DDBJ whole genome shotgun (WGS) entry which is preliminary data.</text>
</comment>
<evidence type="ECO:0000259" key="1">
    <source>
        <dbReference type="Pfam" id="PF06902"/>
    </source>
</evidence>
<name>A0A086AZE2_9FLAO</name>
<dbReference type="Pfam" id="PF06902">
    <property type="entry name" value="Fer4_19"/>
    <property type="match status" value="1"/>
</dbReference>
<gene>
    <name evidence="2" type="ORF">IQ37_15100</name>
</gene>
<dbReference type="Gene3D" id="3.30.70.20">
    <property type="match status" value="1"/>
</dbReference>
<evidence type="ECO:0000313" key="2">
    <source>
        <dbReference type="EMBL" id="KFF22056.1"/>
    </source>
</evidence>
<dbReference type="EMBL" id="JPRJ01000033">
    <property type="protein sequence ID" value="KFF22056.1"/>
    <property type="molecule type" value="Genomic_DNA"/>
</dbReference>
<dbReference type="SUPFAM" id="SSF54862">
    <property type="entry name" value="4Fe-4S ferredoxins"/>
    <property type="match status" value="1"/>
</dbReference>
<dbReference type="RefSeq" id="WP_084675675.1">
    <property type="nucleotide sequence ID" value="NZ_CP023049.2"/>
</dbReference>
<dbReference type="Proteomes" id="UP000028709">
    <property type="component" value="Unassembled WGS sequence"/>
</dbReference>
<keyword evidence="3" id="KW-1185">Reference proteome</keyword>
<dbReference type="KEGG" id="cpip:CJF12_09865"/>
<dbReference type="OrthoDB" id="9795032at2"/>
<dbReference type="STRING" id="558152.IQ37_15100"/>
<feature type="domain" description="Divergent 4Fe-4S mono-cluster" evidence="1">
    <location>
        <begin position="6"/>
        <end position="66"/>
    </location>
</feature>
<dbReference type="InterPro" id="IPR010693">
    <property type="entry name" value="Divergent_4Fe-4S_mono-cluster"/>
</dbReference>
<proteinExistence type="predicted"/>
<dbReference type="eggNOG" id="COG3592">
    <property type="taxonomic scope" value="Bacteria"/>
</dbReference>